<protein>
    <recommendedName>
        <fullName evidence="3">Encoded protein</fullName>
    </recommendedName>
</protein>
<reference evidence="1" key="1">
    <citation type="submission" date="2017-08" db="EMBL/GenBank/DDBJ databases">
        <authorList>
            <person name="Polle J.E."/>
            <person name="Barry K."/>
            <person name="Cushman J."/>
            <person name="Schmutz J."/>
            <person name="Tran D."/>
            <person name="Hathwaick L.T."/>
            <person name="Yim W.C."/>
            <person name="Jenkins J."/>
            <person name="Mckie-Krisberg Z.M."/>
            <person name="Prochnik S."/>
            <person name="Lindquist E."/>
            <person name="Dockter R.B."/>
            <person name="Adam C."/>
            <person name="Molina H."/>
            <person name="Bunkerborg J."/>
            <person name="Jin E."/>
            <person name="Buchheim M."/>
            <person name="Magnuson J."/>
        </authorList>
    </citation>
    <scope>NUCLEOTIDE SEQUENCE</scope>
    <source>
        <strain evidence="1">CCAP 19/18</strain>
    </source>
</reference>
<dbReference type="EMBL" id="MU070590">
    <property type="protein sequence ID" value="KAF5827105.1"/>
    <property type="molecule type" value="Genomic_DNA"/>
</dbReference>
<sequence length="68" mass="7307">MALVHSGQPFSTHTTGVSTLAWHLCFSHTLSIFASGCKEAVQVVAGSRLLCWKESKGCWIACLVLQAT</sequence>
<proteinExistence type="predicted"/>
<comment type="caution">
    <text evidence="1">The sequence shown here is derived from an EMBL/GenBank/DDBJ whole genome shotgun (WGS) entry which is preliminary data.</text>
</comment>
<gene>
    <name evidence="1" type="ORF">DUNSADRAFT_1319</name>
</gene>
<evidence type="ECO:0008006" key="3">
    <source>
        <dbReference type="Google" id="ProtNLM"/>
    </source>
</evidence>
<accession>A0ABQ7FXM1</accession>
<name>A0ABQ7FXM1_DUNSA</name>
<evidence type="ECO:0000313" key="1">
    <source>
        <dbReference type="EMBL" id="KAF5827105.1"/>
    </source>
</evidence>
<evidence type="ECO:0000313" key="2">
    <source>
        <dbReference type="Proteomes" id="UP000815325"/>
    </source>
</evidence>
<dbReference type="Proteomes" id="UP000815325">
    <property type="component" value="Unassembled WGS sequence"/>
</dbReference>
<organism evidence="1 2">
    <name type="scientific">Dunaliella salina</name>
    <name type="common">Green alga</name>
    <name type="synonym">Protococcus salinus</name>
    <dbReference type="NCBI Taxonomy" id="3046"/>
    <lineage>
        <taxon>Eukaryota</taxon>
        <taxon>Viridiplantae</taxon>
        <taxon>Chlorophyta</taxon>
        <taxon>core chlorophytes</taxon>
        <taxon>Chlorophyceae</taxon>
        <taxon>CS clade</taxon>
        <taxon>Chlamydomonadales</taxon>
        <taxon>Dunaliellaceae</taxon>
        <taxon>Dunaliella</taxon>
    </lineage>
</organism>
<keyword evidence="2" id="KW-1185">Reference proteome</keyword>